<accession>A0AAV9C838</accession>
<protein>
    <submittedName>
        <fullName evidence="2">Uncharacterized protein</fullName>
    </submittedName>
</protein>
<keyword evidence="3" id="KW-1185">Reference proteome</keyword>
<feature type="region of interest" description="Disordered" evidence="1">
    <location>
        <begin position="16"/>
        <end position="38"/>
    </location>
</feature>
<reference evidence="2" key="1">
    <citation type="journal article" date="2023" name="Nat. Commun.">
        <title>Diploid and tetraploid genomes of Acorus and the evolution of monocots.</title>
        <authorList>
            <person name="Ma L."/>
            <person name="Liu K.W."/>
            <person name="Li Z."/>
            <person name="Hsiao Y.Y."/>
            <person name="Qi Y."/>
            <person name="Fu T."/>
            <person name="Tang G.D."/>
            <person name="Zhang D."/>
            <person name="Sun W.H."/>
            <person name="Liu D.K."/>
            <person name="Li Y."/>
            <person name="Chen G.Z."/>
            <person name="Liu X.D."/>
            <person name="Liao X.Y."/>
            <person name="Jiang Y.T."/>
            <person name="Yu X."/>
            <person name="Hao Y."/>
            <person name="Huang J."/>
            <person name="Zhao X.W."/>
            <person name="Ke S."/>
            <person name="Chen Y.Y."/>
            <person name="Wu W.L."/>
            <person name="Hsu J.L."/>
            <person name="Lin Y.F."/>
            <person name="Huang M.D."/>
            <person name="Li C.Y."/>
            <person name="Huang L."/>
            <person name="Wang Z.W."/>
            <person name="Zhao X."/>
            <person name="Zhong W.Y."/>
            <person name="Peng D.H."/>
            <person name="Ahmad S."/>
            <person name="Lan S."/>
            <person name="Zhang J.S."/>
            <person name="Tsai W.C."/>
            <person name="Van de Peer Y."/>
            <person name="Liu Z.J."/>
        </authorList>
    </citation>
    <scope>NUCLEOTIDE SEQUENCE</scope>
    <source>
        <strain evidence="2">CP</strain>
    </source>
</reference>
<dbReference type="EMBL" id="JAUJYO010000021">
    <property type="protein sequence ID" value="KAK1284739.1"/>
    <property type="molecule type" value="Genomic_DNA"/>
</dbReference>
<evidence type="ECO:0000313" key="2">
    <source>
        <dbReference type="EMBL" id="KAK1284739.1"/>
    </source>
</evidence>
<dbReference type="PANTHER" id="PTHR33647:SF5">
    <property type="entry name" value="OS01G0793900 PROTEIN"/>
    <property type="match status" value="1"/>
</dbReference>
<sequence length="105" mass="11456">MGNCLDCRRSTSWADDDDDEFYGVSSSQKRLRGAEEEEATTAAKEIKIKITKKQLEELMREVEAQGLPVQRVVEQLLSMKAGDVVIGGGGGGCGQWQPALQSIPE</sequence>
<name>A0AAV9C838_ACOCL</name>
<evidence type="ECO:0000313" key="3">
    <source>
        <dbReference type="Proteomes" id="UP001180020"/>
    </source>
</evidence>
<gene>
    <name evidence="2" type="ORF">QJS10_CPB21g00934</name>
</gene>
<dbReference type="AlphaFoldDB" id="A0AAV9C838"/>
<proteinExistence type="predicted"/>
<evidence type="ECO:0000256" key="1">
    <source>
        <dbReference type="SAM" id="MobiDB-lite"/>
    </source>
</evidence>
<dbReference type="Proteomes" id="UP001180020">
    <property type="component" value="Unassembled WGS sequence"/>
</dbReference>
<dbReference type="PANTHER" id="PTHR33647">
    <property type="entry name" value="OS01G0793900 PROTEIN"/>
    <property type="match status" value="1"/>
</dbReference>
<comment type="caution">
    <text evidence="2">The sequence shown here is derived from an EMBL/GenBank/DDBJ whole genome shotgun (WGS) entry which is preliminary data.</text>
</comment>
<reference evidence="2" key="2">
    <citation type="submission" date="2023-06" db="EMBL/GenBank/DDBJ databases">
        <authorList>
            <person name="Ma L."/>
            <person name="Liu K.-W."/>
            <person name="Li Z."/>
            <person name="Hsiao Y.-Y."/>
            <person name="Qi Y."/>
            <person name="Fu T."/>
            <person name="Tang G."/>
            <person name="Zhang D."/>
            <person name="Sun W.-H."/>
            <person name="Liu D.-K."/>
            <person name="Li Y."/>
            <person name="Chen G.-Z."/>
            <person name="Liu X.-D."/>
            <person name="Liao X.-Y."/>
            <person name="Jiang Y.-T."/>
            <person name="Yu X."/>
            <person name="Hao Y."/>
            <person name="Huang J."/>
            <person name="Zhao X.-W."/>
            <person name="Ke S."/>
            <person name="Chen Y.-Y."/>
            <person name="Wu W.-L."/>
            <person name="Hsu J.-L."/>
            <person name="Lin Y.-F."/>
            <person name="Huang M.-D."/>
            <person name="Li C.-Y."/>
            <person name="Huang L."/>
            <person name="Wang Z.-W."/>
            <person name="Zhao X."/>
            <person name="Zhong W.-Y."/>
            <person name="Peng D.-H."/>
            <person name="Ahmad S."/>
            <person name="Lan S."/>
            <person name="Zhang J.-S."/>
            <person name="Tsai W.-C."/>
            <person name="Van De Peer Y."/>
            <person name="Liu Z.-J."/>
        </authorList>
    </citation>
    <scope>NUCLEOTIDE SEQUENCE</scope>
    <source>
        <strain evidence="2">CP</strain>
        <tissue evidence="2">Leaves</tissue>
    </source>
</reference>
<organism evidence="2 3">
    <name type="scientific">Acorus calamus</name>
    <name type="common">Sweet flag</name>
    <dbReference type="NCBI Taxonomy" id="4465"/>
    <lineage>
        <taxon>Eukaryota</taxon>
        <taxon>Viridiplantae</taxon>
        <taxon>Streptophyta</taxon>
        <taxon>Embryophyta</taxon>
        <taxon>Tracheophyta</taxon>
        <taxon>Spermatophyta</taxon>
        <taxon>Magnoliopsida</taxon>
        <taxon>Liliopsida</taxon>
        <taxon>Acoraceae</taxon>
        <taxon>Acorus</taxon>
    </lineage>
</organism>